<evidence type="ECO:0008006" key="3">
    <source>
        <dbReference type="Google" id="ProtNLM"/>
    </source>
</evidence>
<sequence>MLTITRLVPAWLTQRRTVPKRQRQTPRMQTLDVSRAVGYPLTLHVAAWRSKTPFAWHSLHDGEPLARGDFLSSPGIAWEMLQTLQGDELLAGVPAAVRAVMDWAPFLGIELAQACGRLGAARELAESSPLLLILLVELGTREGWTPERMAQQLAQKQPDLCRTAGLRGTKSCARLVRRCRLRPLTRGELPAIQRTLSHNGKLAALRHYPSLRVDHLLFLADLDVARWPGLPAMLDELLAYHADGQRPPAGSTTRLTQTLHDVERMLGPNDPRPRRIDSLAALNRLHNRLVARFNRPHRGMAQAPHPITLLQQYGHYPAPPLAGSEDITPIRSWHELLQEGQTMQHCVGAYHAAVAAEQVAIYHLRAPEPVTVALRPQGSGWALSEASGTANASPSPAAMAKLQAWLARA</sequence>
<dbReference type="RefSeq" id="WP_344705142.1">
    <property type="nucleotide sequence ID" value="NZ_BAAAZT010000077.1"/>
</dbReference>
<reference evidence="2" key="1">
    <citation type="journal article" date="2019" name="Int. J. Syst. Evol. Microbiol.">
        <title>The Global Catalogue of Microorganisms (GCM) 10K type strain sequencing project: providing services to taxonomists for standard genome sequencing and annotation.</title>
        <authorList>
            <consortium name="The Broad Institute Genomics Platform"/>
            <consortium name="The Broad Institute Genome Sequencing Center for Infectious Disease"/>
            <person name="Wu L."/>
            <person name="Ma J."/>
        </authorList>
    </citation>
    <scope>NUCLEOTIDE SEQUENCE [LARGE SCALE GENOMIC DNA]</scope>
    <source>
        <strain evidence="2">JCM 16914</strain>
    </source>
</reference>
<protein>
    <recommendedName>
        <fullName evidence="3">PcfJ-like protein</fullName>
    </recommendedName>
</protein>
<accession>A0ABP7M3H2</accession>
<comment type="caution">
    <text evidence="1">The sequence shown here is derived from an EMBL/GenBank/DDBJ whole genome shotgun (WGS) entry which is preliminary data.</text>
</comment>
<evidence type="ECO:0000313" key="1">
    <source>
        <dbReference type="EMBL" id="GAA3911445.1"/>
    </source>
</evidence>
<gene>
    <name evidence="1" type="ORF">GCM10022228_23560</name>
</gene>
<dbReference type="Pfam" id="PF14284">
    <property type="entry name" value="PcfJ"/>
    <property type="match status" value="1"/>
</dbReference>
<proteinExistence type="predicted"/>
<dbReference type="InterPro" id="IPR025586">
    <property type="entry name" value="PcfJ"/>
</dbReference>
<organism evidence="1 2">
    <name type="scientific">Halomonas cibimaris</name>
    <dbReference type="NCBI Taxonomy" id="657012"/>
    <lineage>
        <taxon>Bacteria</taxon>
        <taxon>Pseudomonadati</taxon>
        <taxon>Pseudomonadota</taxon>
        <taxon>Gammaproteobacteria</taxon>
        <taxon>Oceanospirillales</taxon>
        <taxon>Halomonadaceae</taxon>
        <taxon>Halomonas</taxon>
    </lineage>
</organism>
<name>A0ABP7M3H2_9GAMM</name>
<keyword evidence="2" id="KW-1185">Reference proteome</keyword>
<dbReference type="Proteomes" id="UP001500133">
    <property type="component" value="Unassembled WGS sequence"/>
</dbReference>
<evidence type="ECO:0000313" key="2">
    <source>
        <dbReference type="Proteomes" id="UP001500133"/>
    </source>
</evidence>
<dbReference type="EMBL" id="BAAAZT010000077">
    <property type="protein sequence ID" value="GAA3911445.1"/>
    <property type="molecule type" value="Genomic_DNA"/>
</dbReference>